<organism evidence="2 3">
    <name type="scientific">Lagenidium giganteum</name>
    <dbReference type="NCBI Taxonomy" id="4803"/>
    <lineage>
        <taxon>Eukaryota</taxon>
        <taxon>Sar</taxon>
        <taxon>Stramenopiles</taxon>
        <taxon>Oomycota</taxon>
        <taxon>Peronosporomycetes</taxon>
        <taxon>Pythiales</taxon>
        <taxon>Pythiaceae</taxon>
    </lineage>
</organism>
<sequence length="465" mass="49881">MATQPQHQVQEEHGHESDTDDPSSIADVFNDMLSINQDMITAAASCQADEDIDGTMAYQRLLHRNLMEMAAFVDSMFGVYGNDGEVSDDISDCTAAGWFDACVDANDLAANALLKALTSPDGDAQVDSGPNAPKSVLLETLKAEEKLRVKRRSKKIWNETRMLVREQECVGAIMKEAAEKLASVASEVSGAPDSGRSRTKSSAPTRTKKTPRVRTPKEKTLPAPSVPAAPTSRAASTTPSAVPTPRHLSPMKEITPVAAPTPLAMRAPTTLVPNLTGANPPIAMPFAPTLAPMNHTLPPPPVPMAKVPLPPADSCLNMLFPMHAPMFAPLFTPTVCRDCVNSNKSVNECRVVLRHVAPPVMVAPPILPSMPWMPPRPTPSAPIPSGRAVAPAKAPPATKFKRMCEDCRKNHSSLRQCRIALQHTGPEWVSTQPKTRRKKANKADSAATDKSSTRGAQDQSQTGAD</sequence>
<keyword evidence="3" id="KW-1185">Reference proteome</keyword>
<accession>A0AAV2YJE8</accession>
<evidence type="ECO:0000313" key="2">
    <source>
        <dbReference type="EMBL" id="DAZ94727.1"/>
    </source>
</evidence>
<comment type="caution">
    <text evidence="2">The sequence shown here is derived from an EMBL/GenBank/DDBJ whole genome shotgun (WGS) entry which is preliminary data.</text>
</comment>
<dbReference type="Proteomes" id="UP001146120">
    <property type="component" value="Unassembled WGS sequence"/>
</dbReference>
<dbReference type="EMBL" id="DAKRPA010000236">
    <property type="protein sequence ID" value="DAZ94727.1"/>
    <property type="molecule type" value="Genomic_DNA"/>
</dbReference>
<feature type="region of interest" description="Disordered" evidence="1">
    <location>
        <begin position="1"/>
        <end position="24"/>
    </location>
</feature>
<gene>
    <name evidence="2" type="ORF">N0F65_012680</name>
</gene>
<evidence type="ECO:0000256" key="1">
    <source>
        <dbReference type="SAM" id="MobiDB-lite"/>
    </source>
</evidence>
<protein>
    <submittedName>
        <fullName evidence="2">Uncharacterized protein</fullName>
    </submittedName>
</protein>
<dbReference type="AlphaFoldDB" id="A0AAV2YJE8"/>
<name>A0AAV2YJE8_9STRA</name>
<reference evidence="2" key="2">
    <citation type="journal article" date="2023" name="Microbiol Resour">
        <title>Decontamination and Annotation of the Draft Genome Sequence of the Oomycete Lagenidium giganteum ARSEF 373.</title>
        <authorList>
            <person name="Morgan W.R."/>
            <person name="Tartar A."/>
        </authorList>
    </citation>
    <scope>NUCLEOTIDE SEQUENCE</scope>
    <source>
        <strain evidence="2">ARSEF 373</strain>
    </source>
</reference>
<evidence type="ECO:0000313" key="3">
    <source>
        <dbReference type="Proteomes" id="UP001146120"/>
    </source>
</evidence>
<feature type="compositionally biased region" description="Polar residues" evidence="1">
    <location>
        <begin position="448"/>
        <end position="465"/>
    </location>
</feature>
<feature type="region of interest" description="Disordered" evidence="1">
    <location>
        <begin position="425"/>
        <end position="465"/>
    </location>
</feature>
<proteinExistence type="predicted"/>
<feature type="region of interest" description="Disordered" evidence="1">
    <location>
        <begin position="185"/>
        <end position="248"/>
    </location>
</feature>
<feature type="compositionally biased region" description="Low complexity" evidence="1">
    <location>
        <begin position="222"/>
        <end position="246"/>
    </location>
</feature>
<reference evidence="2" key="1">
    <citation type="submission" date="2022-11" db="EMBL/GenBank/DDBJ databases">
        <authorList>
            <person name="Morgan W.R."/>
            <person name="Tartar A."/>
        </authorList>
    </citation>
    <scope>NUCLEOTIDE SEQUENCE</scope>
    <source>
        <strain evidence="2">ARSEF 373</strain>
    </source>
</reference>